<dbReference type="SUPFAM" id="SSF53474">
    <property type="entry name" value="alpha/beta-Hydrolases"/>
    <property type="match status" value="1"/>
</dbReference>
<dbReference type="GO" id="GO:0016787">
    <property type="term" value="F:hydrolase activity"/>
    <property type="evidence" value="ECO:0007669"/>
    <property type="project" value="UniProtKB-KW"/>
</dbReference>
<sequence length="265" mass="30818">MVAKQFFNGCHGKMSYVKIEGKKDFPTIIFMDGFGGASNYLGLKNIAKRIDTRYPKLFIDRLGVCESDETDVERTWENIVFEIHELIKHVEQNPILFFAHSANGPLALAYQHAYPEDVLGIIGIEPTTKDGEFLFQTKAYKEAISWMDKLSPEERNQIFIDSEWTENEKLEEERTAKHITEGSTLFNEYLMGQKNLQSISQLPKNKNLPVLIFLQPFREKEYRCSEYAGNNTTYILLEGHHYLHRVHPDKIAKEVTRWLNYNVGY</sequence>
<accession>A0ABS9UAF8</accession>
<evidence type="ECO:0000313" key="1">
    <source>
        <dbReference type="EMBL" id="MCH7321322.1"/>
    </source>
</evidence>
<proteinExistence type="predicted"/>
<name>A0ABS9UAF8_9BACL</name>
<organism evidence="1 2">
    <name type="scientific">Solibacillus palustris</name>
    <dbReference type="NCBI Taxonomy" id="2908203"/>
    <lineage>
        <taxon>Bacteria</taxon>
        <taxon>Bacillati</taxon>
        <taxon>Bacillota</taxon>
        <taxon>Bacilli</taxon>
        <taxon>Bacillales</taxon>
        <taxon>Caryophanaceae</taxon>
        <taxon>Solibacillus</taxon>
    </lineage>
</organism>
<gene>
    <name evidence="1" type="ORF">LZ480_05400</name>
</gene>
<dbReference type="Proteomes" id="UP001316087">
    <property type="component" value="Unassembled WGS sequence"/>
</dbReference>
<dbReference type="InterPro" id="IPR029058">
    <property type="entry name" value="AB_hydrolase_fold"/>
</dbReference>
<dbReference type="EMBL" id="JAKZFC010000001">
    <property type="protein sequence ID" value="MCH7321322.1"/>
    <property type="molecule type" value="Genomic_DNA"/>
</dbReference>
<dbReference type="RefSeq" id="WP_241368352.1">
    <property type="nucleotide sequence ID" value="NZ_JAKZFC010000001.1"/>
</dbReference>
<evidence type="ECO:0000313" key="2">
    <source>
        <dbReference type="Proteomes" id="UP001316087"/>
    </source>
</evidence>
<protein>
    <submittedName>
        <fullName evidence="1">Alpha/beta hydrolase</fullName>
    </submittedName>
</protein>
<keyword evidence="1" id="KW-0378">Hydrolase</keyword>
<dbReference type="Gene3D" id="3.40.50.1820">
    <property type="entry name" value="alpha/beta hydrolase"/>
    <property type="match status" value="1"/>
</dbReference>
<reference evidence="1 2" key="1">
    <citation type="submission" date="2022-03" db="EMBL/GenBank/DDBJ databases">
        <authorList>
            <person name="Jo J.-H."/>
            <person name="Im W.-T."/>
        </authorList>
    </citation>
    <scope>NUCLEOTIDE SEQUENCE [LARGE SCALE GENOMIC DNA]</scope>
    <source>
        <strain evidence="1 2">MA9</strain>
    </source>
</reference>
<keyword evidence="2" id="KW-1185">Reference proteome</keyword>
<comment type="caution">
    <text evidence="1">The sequence shown here is derived from an EMBL/GenBank/DDBJ whole genome shotgun (WGS) entry which is preliminary data.</text>
</comment>